<sequence length="63" mass="7061">MPLVSSVVIYTRSSVLLITYLRSCCEMLCSKRYHEERKDRRVLVYGKKAPILLSGGAEGEPSA</sequence>
<proteinExistence type="predicted"/>
<reference evidence="1" key="1">
    <citation type="submission" date="2018-07" db="EMBL/GenBank/DDBJ databases">
        <authorList>
            <consortium name="PulseNet: The National Subtyping Network for Foodborne Disease Surveillance"/>
            <person name="Tarr C.L."/>
            <person name="Trees E."/>
            <person name="Katz L.S."/>
            <person name="Carleton-Romer H.A."/>
            <person name="Stroika S."/>
            <person name="Kucerova Z."/>
            <person name="Roache K.F."/>
            <person name="Sabol A.L."/>
            <person name="Besser J."/>
            <person name="Gerner-Smidt P."/>
        </authorList>
    </citation>
    <scope>NUCLEOTIDE SEQUENCE</scope>
    <source>
        <strain evidence="1">2014K-0489</strain>
    </source>
</reference>
<evidence type="ECO:0000313" key="1">
    <source>
        <dbReference type="EMBL" id="EDH4583181.1"/>
    </source>
</evidence>
<gene>
    <name evidence="1" type="ORF">CBX91_03070</name>
</gene>
<dbReference type="AlphaFoldDB" id="A0A634F122"/>
<dbReference type="EMBL" id="AAMHSF010000001">
    <property type="protein sequence ID" value="EDH4583181.1"/>
    <property type="molecule type" value="Genomic_DNA"/>
</dbReference>
<organism evidence="1">
    <name type="scientific">Salmonella enterica</name>
    <name type="common">Salmonella choleraesuis</name>
    <dbReference type="NCBI Taxonomy" id="28901"/>
    <lineage>
        <taxon>Bacteria</taxon>
        <taxon>Pseudomonadati</taxon>
        <taxon>Pseudomonadota</taxon>
        <taxon>Gammaproteobacteria</taxon>
        <taxon>Enterobacterales</taxon>
        <taxon>Enterobacteriaceae</taxon>
        <taxon>Salmonella</taxon>
    </lineage>
</organism>
<accession>A0A634F122</accession>
<comment type="caution">
    <text evidence="1">The sequence shown here is derived from an EMBL/GenBank/DDBJ whole genome shotgun (WGS) entry which is preliminary data.</text>
</comment>
<protein>
    <submittedName>
        <fullName evidence="1">Uncharacterized protein</fullName>
    </submittedName>
</protein>
<name>A0A634F122_SALER</name>